<dbReference type="Proteomes" id="UP001207626">
    <property type="component" value="Unassembled WGS sequence"/>
</dbReference>
<name>A0ABT4DS31_9BACL</name>
<accession>A0ABT4DS31</accession>
<dbReference type="RefSeq" id="WP_254912197.1">
    <property type="nucleotide sequence ID" value="NZ_JAMDLV010000033.1"/>
</dbReference>
<dbReference type="EMBL" id="JAMDLW010000003">
    <property type="protein sequence ID" value="MCY9518836.1"/>
    <property type="molecule type" value="Genomic_DNA"/>
</dbReference>
<proteinExistence type="predicted"/>
<keyword evidence="3" id="KW-1185">Reference proteome</keyword>
<feature type="domain" description="DUF6431" evidence="1">
    <location>
        <begin position="20"/>
        <end position="102"/>
    </location>
</feature>
<organism evidence="2 3">
    <name type="scientific">Paenibacillus apiarius</name>
    <dbReference type="NCBI Taxonomy" id="46240"/>
    <lineage>
        <taxon>Bacteria</taxon>
        <taxon>Bacillati</taxon>
        <taxon>Bacillota</taxon>
        <taxon>Bacilli</taxon>
        <taxon>Bacillales</taxon>
        <taxon>Paenibacillaceae</taxon>
        <taxon>Paenibacillus</taxon>
    </lineage>
</organism>
<gene>
    <name evidence="2" type="ORF">M5X09_03965</name>
</gene>
<protein>
    <submittedName>
        <fullName evidence="2">DUF6431 domain-containing protein</fullName>
    </submittedName>
</protein>
<evidence type="ECO:0000259" key="1">
    <source>
        <dbReference type="Pfam" id="PF20020"/>
    </source>
</evidence>
<reference evidence="2 3" key="1">
    <citation type="submission" date="2022-05" db="EMBL/GenBank/DDBJ databases">
        <title>Genome Sequencing of Bee-Associated Microbes.</title>
        <authorList>
            <person name="Dunlap C."/>
        </authorList>
    </citation>
    <scope>NUCLEOTIDE SEQUENCE [LARGE SCALE GENOMIC DNA]</scope>
    <source>
        <strain evidence="2 3">NRRL NRS-1438</strain>
    </source>
</reference>
<evidence type="ECO:0000313" key="3">
    <source>
        <dbReference type="Proteomes" id="UP001207626"/>
    </source>
</evidence>
<sequence>MCLLKRSLGFWVKGTEEVPCPCCTERLEIIGSRERKVRGEGGELRRLVIRRLRCTGCRKIHHELPDLLVPYKRYESACIEQTVTEPEASVTVCAETSTLRRWRLGFRLWLHSPAALPLPSVSIEAFRYEGPGWLARIVRSVANAQLWLHTRFAYLSAPALR</sequence>
<dbReference type="Pfam" id="PF20020">
    <property type="entry name" value="DUF6431"/>
    <property type="match status" value="1"/>
</dbReference>
<comment type="caution">
    <text evidence="2">The sequence shown here is derived from an EMBL/GenBank/DDBJ whole genome shotgun (WGS) entry which is preliminary data.</text>
</comment>
<dbReference type="InterPro" id="IPR045536">
    <property type="entry name" value="DUF6431"/>
</dbReference>
<evidence type="ECO:0000313" key="2">
    <source>
        <dbReference type="EMBL" id="MCY9518836.1"/>
    </source>
</evidence>